<organism evidence="2 3">
    <name type="scientific">Ditylenchus dipsaci</name>
    <dbReference type="NCBI Taxonomy" id="166011"/>
    <lineage>
        <taxon>Eukaryota</taxon>
        <taxon>Metazoa</taxon>
        <taxon>Ecdysozoa</taxon>
        <taxon>Nematoda</taxon>
        <taxon>Chromadorea</taxon>
        <taxon>Rhabditida</taxon>
        <taxon>Tylenchina</taxon>
        <taxon>Tylenchomorpha</taxon>
        <taxon>Sphaerularioidea</taxon>
        <taxon>Anguinidae</taxon>
        <taxon>Anguininae</taxon>
        <taxon>Ditylenchus</taxon>
    </lineage>
</organism>
<dbReference type="Proteomes" id="UP000887574">
    <property type="component" value="Unplaced"/>
</dbReference>
<keyword evidence="2" id="KW-1185">Reference proteome</keyword>
<dbReference type="Pfam" id="PF07258">
    <property type="entry name" value="COMM_domain"/>
    <property type="match status" value="1"/>
</dbReference>
<evidence type="ECO:0000313" key="3">
    <source>
        <dbReference type="WBParaSite" id="jg12658"/>
    </source>
</evidence>
<evidence type="ECO:0000259" key="1">
    <source>
        <dbReference type="Pfam" id="PF07258"/>
    </source>
</evidence>
<reference evidence="3" key="1">
    <citation type="submission" date="2022-11" db="UniProtKB">
        <authorList>
            <consortium name="WormBaseParasite"/>
        </authorList>
    </citation>
    <scope>IDENTIFICATION</scope>
</reference>
<sequence length="88" mass="9948">MGSDNGENRAIPSTSSLNEYDSCDFRLDFNVARRSALNTNDSYSLLMELKTGNGQQTERFTLDASNLQLLSQELERIAIAFPKCYVYK</sequence>
<dbReference type="WBParaSite" id="jg12658">
    <property type="protein sequence ID" value="jg12658"/>
    <property type="gene ID" value="jg12658"/>
</dbReference>
<dbReference type="InterPro" id="IPR017920">
    <property type="entry name" value="COMM"/>
</dbReference>
<feature type="domain" description="COMM" evidence="1">
    <location>
        <begin position="16"/>
        <end position="77"/>
    </location>
</feature>
<accession>A0A915CU42</accession>
<dbReference type="AlphaFoldDB" id="A0A915CU42"/>
<proteinExistence type="predicted"/>
<evidence type="ECO:0000313" key="2">
    <source>
        <dbReference type="Proteomes" id="UP000887574"/>
    </source>
</evidence>
<protein>
    <submittedName>
        <fullName evidence="3">COMM domain-containing protein</fullName>
    </submittedName>
</protein>
<name>A0A915CU42_9BILA</name>